<dbReference type="GO" id="GO:0103117">
    <property type="term" value="F:UDP-3-O-acyl-N-acetylglucosamine deacetylase activity"/>
    <property type="evidence" value="ECO:0007669"/>
    <property type="project" value="UniProtKB-UniRule"/>
</dbReference>
<evidence type="ECO:0000256" key="9">
    <source>
        <dbReference type="ARBA" id="ARBA00022833"/>
    </source>
</evidence>
<dbReference type="Proteomes" id="UP000181897">
    <property type="component" value="Chromosome"/>
</dbReference>
<organism evidence="13 14">
    <name type="scientific">Sulfitobacter alexandrii</name>
    <dbReference type="NCBI Taxonomy" id="1917485"/>
    <lineage>
        <taxon>Bacteria</taxon>
        <taxon>Pseudomonadati</taxon>
        <taxon>Pseudomonadota</taxon>
        <taxon>Alphaproteobacteria</taxon>
        <taxon>Rhodobacterales</taxon>
        <taxon>Roseobacteraceae</taxon>
        <taxon>Sulfitobacter</taxon>
    </lineage>
</organism>
<comment type="similarity">
    <text evidence="12">Belongs to the LpxC family.</text>
</comment>
<dbReference type="GO" id="GO:0016020">
    <property type="term" value="C:membrane"/>
    <property type="evidence" value="ECO:0007669"/>
    <property type="project" value="GOC"/>
</dbReference>
<comment type="catalytic activity">
    <reaction evidence="11 12">
        <text>a UDP-3-O-[(3R)-3-hydroxyacyl]-N-acetyl-alpha-D-glucosamine + H2O = a UDP-3-O-[(3R)-3-hydroxyacyl]-alpha-D-glucosamine + acetate</text>
        <dbReference type="Rhea" id="RHEA:67816"/>
        <dbReference type="ChEBI" id="CHEBI:15377"/>
        <dbReference type="ChEBI" id="CHEBI:30089"/>
        <dbReference type="ChEBI" id="CHEBI:137740"/>
        <dbReference type="ChEBI" id="CHEBI:173225"/>
        <dbReference type="EC" id="3.5.1.108"/>
    </reaction>
</comment>
<keyword evidence="7 12" id="KW-0479">Metal-binding</keyword>
<evidence type="ECO:0000256" key="11">
    <source>
        <dbReference type="ARBA" id="ARBA00024535"/>
    </source>
</evidence>
<keyword evidence="6 12" id="KW-0441">Lipid A biosynthesis</keyword>
<name>A0A1J0WM51_9RHOB</name>
<feature type="binding site" evidence="12">
    <location>
        <position position="235"/>
    </location>
    <ligand>
        <name>Zn(2+)</name>
        <dbReference type="ChEBI" id="CHEBI:29105"/>
    </ligand>
</feature>
<dbReference type="PANTHER" id="PTHR33694">
    <property type="entry name" value="UDP-3-O-ACYL-N-ACETYLGLUCOSAMINE DEACETYLASE 1, MITOCHONDRIAL-RELATED"/>
    <property type="match status" value="1"/>
</dbReference>
<feature type="binding site" evidence="12">
    <location>
        <position position="239"/>
    </location>
    <ligand>
        <name>Zn(2+)</name>
        <dbReference type="ChEBI" id="CHEBI:29105"/>
    </ligand>
</feature>
<keyword evidence="9 12" id="KW-0862">Zinc</keyword>
<evidence type="ECO:0000313" key="13">
    <source>
        <dbReference type="EMBL" id="APE45333.1"/>
    </source>
</evidence>
<dbReference type="SUPFAM" id="SSF54211">
    <property type="entry name" value="Ribosomal protein S5 domain 2-like"/>
    <property type="match status" value="2"/>
</dbReference>
<dbReference type="RefSeq" id="WP_071973678.1">
    <property type="nucleotide sequence ID" value="NZ_CP018076.1"/>
</dbReference>
<dbReference type="InterPro" id="IPR011334">
    <property type="entry name" value="UDP-acyl_GlcNac_deAcase_C"/>
</dbReference>
<comment type="cofactor">
    <cofactor evidence="1 12">
        <name>Zn(2+)</name>
        <dbReference type="ChEBI" id="CHEBI:29105"/>
    </cofactor>
</comment>
<keyword evidence="5 12" id="KW-0444">Lipid biosynthesis</keyword>
<dbReference type="PANTHER" id="PTHR33694:SF1">
    <property type="entry name" value="UDP-3-O-ACYL-N-ACETYLGLUCOSAMINE DEACETYLASE 1, MITOCHONDRIAL-RELATED"/>
    <property type="match status" value="1"/>
</dbReference>
<feature type="active site" description="Proton donor" evidence="12">
    <location>
        <position position="262"/>
    </location>
</feature>
<dbReference type="Gene3D" id="3.30.1700.10">
    <property type="entry name" value="lpxc deacetylase, domain 2"/>
    <property type="match status" value="1"/>
</dbReference>
<dbReference type="GO" id="GO:0009245">
    <property type="term" value="P:lipid A biosynthetic process"/>
    <property type="evidence" value="ECO:0007669"/>
    <property type="project" value="UniProtKB-UniRule"/>
</dbReference>
<evidence type="ECO:0000256" key="5">
    <source>
        <dbReference type="ARBA" id="ARBA00022516"/>
    </source>
</evidence>
<evidence type="ECO:0000256" key="2">
    <source>
        <dbReference type="ARBA" id="ARBA00002923"/>
    </source>
</evidence>
<evidence type="ECO:0000256" key="7">
    <source>
        <dbReference type="ARBA" id="ARBA00022723"/>
    </source>
</evidence>
<protein>
    <recommendedName>
        <fullName evidence="4 12">UDP-3-O-acyl-N-acetylglucosamine deacetylase</fullName>
        <shortName evidence="12">UDP-3-O-acyl-GlcNAc deacetylase</shortName>
        <ecNumber evidence="4 12">3.5.1.108</ecNumber>
    </recommendedName>
    <alternativeName>
        <fullName evidence="12">UDP-3-O-[R-3-hydroxymyristoyl]-N-acetylglucosamine deacetylase</fullName>
    </alternativeName>
</protein>
<comment type="function">
    <text evidence="2 12">Catalyzes the hydrolysis of UDP-3-O-myristoyl-N-acetylglucosamine to form UDP-3-O-myristoylglucosamine and acetate, the committed step in lipid A biosynthesis.</text>
</comment>
<dbReference type="GO" id="GO:0046872">
    <property type="term" value="F:metal ion binding"/>
    <property type="evidence" value="ECO:0007669"/>
    <property type="project" value="UniProtKB-KW"/>
</dbReference>
<gene>
    <name evidence="12" type="primary">lpxC</name>
    <name evidence="13" type="ORF">BOO69_06250</name>
</gene>
<keyword evidence="10 12" id="KW-0443">Lipid metabolism</keyword>
<dbReference type="STRING" id="1917485.BOO69_06250"/>
<evidence type="ECO:0000256" key="3">
    <source>
        <dbReference type="ARBA" id="ARBA00005002"/>
    </source>
</evidence>
<dbReference type="EMBL" id="CP018076">
    <property type="protein sequence ID" value="APE45333.1"/>
    <property type="molecule type" value="Genomic_DNA"/>
</dbReference>
<reference evidence="13 14" key="1">
    <citation type="submission" date="2016-11" db="EMBL/GenBank/DDBJ databases">
        <title>Complete genome sequence of Sulfitobacter sp. AM1-D1, a toxic bacteria associated with marine dinoflagellate Alexandrium minutum in East China Sea.</title>
        <authorList>
            <person name="Yang Q."/>
            <person name="Zhang X."/>
            <person name="Tian X."/>
        </authorList>
    </citation>
    <scope>NUCLEOTIDE SEQUENCE [LARGE SCALE GENOMIC DNA]</scope>
    <source>
        <strain evidence="13 14">AM1-D1</strain>
    </source>
</reference>
<comment type="pathway">
    <text evidence="3 12">Glycolipid biosynthesis; lipid IV(A) biosynthesis; lipid IV(A) from (3R)-3-hydroxytetradecanoyl-[acyl-carrier-protein] and UDP-N-acetyl-alpha-D-glucosamine: step 2/6.</text>
</comment>
<dbReference type="KEGG" id="suam:BOO69_06250"/>
<evidence type="ECO:0000256" key="12">
    <source>
        <dbReference type="HAMAP-Rule" id="MF_00388"/>
    </source>
</evidence>
<dbReference type="UniPathway" id="UPA00359">
    <property type="reaction ID" value="UER00478"/>
</dbReference>
<dbReference type="Pfam" id="PF03331">
    <property type="entry name" value="LpxC"/>
    <property type="match status" value="1"/>
</dbReference>
<dbReference type="InterPro" id="IPR015870">
    <property type="entry name" value="UDP-acyl_N-AcGlcN_deAcase_N"/>
</dbReference>
<accession>A0A1J0WM51</accession>
<sequence>MQTTIKSPISFGGHGLHSGAPATVTVNPASAHHGIWFKRTDISLGDRLIPARWDAVNRSPLCTKLENAAGLHVSTVEHVMAALAGCGIHNALIEIDGPEVPILDGSAVQFVRGFMQRGIRVLAAPVMAFEVLKEVTVTDGEARATLAPSDTLRIDFEIDFQDAAIGHQKKTLVMNNGSFARELCDSRTFCRRADVEAMRANGLALGGTAENAVVVDGDTILTPGGLRHADEPVRHKMLDALGDLALAGAPLLGHYTGYRAGHSLTNTLLRALFATPDAVRLVKCDPLMTARLPGSGLVWDEIPQVA</sequence>
<dbReference type="NCBIfam" id="TIGR00325">
    <property type="entry name" value="lpxC"/>
    <property type="match status" value="1"/>
</dbReference>
<keyword evidence="14" id="KW-1185">Reference proteome</keyword>
<dbReference type="Gene3D" id="3.30.230.20">
    <property type="entry name" value="lpxc deacetylase, domain 1"/>
    <property type="match status" value="1"/>
</dbReference>
<evidence type="ECO:0000256" key="4">
    <source>
        <dbReference type="ARBA" id="ARBA00012745"/>
    </source>
</evidence>
<evidence type="ECO:0000256" key="10">
    <source>
        <dbReference type="ARBA" id="ARBA00023098"/>
    </source>
</evidence>
<evidence type="ECO:0000256" key="6">
    <source>
        <dbReference type="ARBA" id="ARBA00022556"/>
    </source>
</evidence>
<dbReference type="HAMAP" id="MF_00388">
    <property type="entry name" value="LpxC"/>
    <property type="match status" value="1"/>
</dbReference>
<evidence type="ECO:0000256" key="1">
    <source>
        <dbReference type="ARBA" id="ARBA00001947"/>
    </source>
</evidence>
<evidence type="ECO:0000256" key="8">
    <source>
        <dbReference type="ARBA" id="ARBA00022801"/>
    </source>
</evidence>
<dbReference type="OrthoDB" id="9802746at2"/>
<dbReference type="InterPro" id="IPR004463">
    <property type="entry name" value="UDP-acyl_GlcNac_deAcase"/>
</dbReference>
<dbReference type="AlphaFoldDB" id="A0A1J0WM51"/>
<dbReference type="InterPro" id="IPR020568">
    <property type="entry name" value="Ribosomal_Su5_D2-typ_SF"/>
</dbReference>
<feature type="binding site" evidence="12">
    <location>
        <position position="78"/>
    </location>
    <ligand>
        <name>Zn(2+)</name>
        <dbReference type="ChEBI" id="CHEBI:29105"/>
    </ligand>
</feature>
<proteinExistence type="inferred from homology"/>
<evidence type="ECO:0000313" key="14">
    <source>
        <dbReference type="Proteomes" id="UP000181897"/>
    </source>
</evidence>
<keyword evidence="8 12" id="KW-0378">Hydrolase</keyword>
<dbReference type="EC" id="3.5.1.108" evidence="4 12"/>